<organism evidence="1 2">
    <name type="scientific">Campylobacter sputorum subsp. sputorum</name>
    <dbReference type="NCBI Taxonomy" id="32024"/>
    <lineage>
        <taxon>Bacteria</taxon>
        <taxon>Pseudomonadati</taxon>
        <taxon>Campylobacterota</taxon>
        <taxon>Epsilonproteobacteria</taxon>
        <taxon>Campylobacterales</taxon>
        <taxon>Campylobacteraceae</taxon>
        <taxon>Campylobacter</taxon>
    </lineage>
</organism>
<sequence length="246" mass="29173">MIKILFSPSETKTTLSKQKFISKKSFIFEELFDKRKFVIDKYSEFINTASDEKLSKMFGLKKLDDINQLKNDIYKQGVIKAVLRYSGVAYDALRYKNLDKKCQKYIDDNVFVFSNLFGFIRLGDEIPNYKIKQGEKIGDFRVEKFYNEEFSPSIDKFLENSEIIDLRASFYENFYTIKQPYITFKFIKNGKVVSHFAKHYRGETLRQIAIANLQNLNELGKINFQNLQLIDIKKIKHKEEYLFEIL</sequence>
<dbReference type="Proteomes" id="UP000254920">
    <property type="component" value="Unassembled WGS sequence"/>
</dbReference>
<dbReference type="GeneID" id="93090467"/>
<dbReference type="AlphaFoldDB" id="A0A381DGW1"/>
<reference evidence="1 2" key="1">
    <citation type="submission" date="2018-06" db="EMBL/GenBank/DDBJ databases">
        <authorList>
            <consortium name="Pathogen Informatics"/>
            <person name="Doyle S."/>
        </authorList>
    </citation>
    <scope>NUCLEOTIDE SEQUENCE [LARGE SCALE GENOMIC DNA]</scope>
    <source>
        <strain evidence="1 2">NCTC12475</strain>
    </source>
</reference>
<dbReference type="OrthoDB" id="3210767at2"/>
<dbReference type="PANTHER" id="PTHR30283:SF4">
    <property type="entry name" value="PEROXIDE STRESS RESISTANCE PROTEIN YAAA"/>
    <property type="match status" value="1"/>
</dbReference>
<name>A0A381DGW1_9BACT</name>
<dbReference type="Pfam" id="PF03883">
    <property type="entry name" value="H2O2_YaaD"/>
    <property type="match status" value="1"/>
</dbReference>
<proteinExistence type="predicted"/>
<keyword evidence="2" id="KW-1185">Reference proteome</keyword>
<dbReference type="InterPro" id="IPR005583">
    <property type="entry name" value="YaaA"/>
</dbReference>
<evidence type="ECO:0000313" key="2">
    <source>
        <dbReference type="Proteomes" id="UP000254920"/>
    </source>
</evidence>
<dbReference type="GO" id="GO:0005829">
    <property type="term" value="C:cytosol"/>
    <property type="evidence" value="ECO:0007669"/>
    <property type="project" value="TreeGrafter"/>
</dbReference>
<evidence type="ECO:0000313" key="1">
    <source>
        <dbReference type="EMBL" id="SUX09398.1"/>
    </source>
</evidence>
<dbReference type="EMBL" id="UFVD01000001">
    <property type="protein sequence ID" value="SUX09398.1"/>
    <property type="molecule type" value="Genomic_DNA"/>
</dbReference>
<gene>
    <name evidence="1" type="ORF">NCTC12475_00011</name>
</gene>
<accession>A0A381DGW1</accession>
<dbReference type="STRING" id="32024.GCA_000788295_00444"/>
<dbReference type="GO" id="GO:0033194">
    <property type="term" value="P:response to hydroperoxide"/>
    <property type="evidence" value="ECO:0007669"/>
    <property type="project" value="TreeGrafter"/>
</dbReference>
<dbReference type="RefSeq" id="WP_089182312.1">
    <property type="nucleotide sequence ID" value="NZ_CP043427.1"/>
</dbReference>
<dbReference type="PANTHER" id="PTHR30283">
    <property type="entry name" value="PEROXIDE STRESS RESPONSE PROTEIN YAAA"/>
    <property type="match status" value="1"/>
</dbReference>
<protein>
    <submittedName>
        <fullName evidence="1">UPF0246 protein YaaA</fullName>
    </submittedName>
</protein>